<keyword evidence="1" id="KW-0812">Transmembrane</keyword>
<reference evidence="2" key="1">
    <citation type="journal article" date="2020" name="Nature">
        <title>Giant virus diversity and host interactions through global metagenomics.</title>
        <authorList>
            <person name="Schulz F."/>
            <person name="Roux S."/>
            <person name="Paez-Espino D."/>
            <person name="Jungbluth S."/>
            <person name="Walsh D.A."/>
            <person name="Denef V.J."/>
            <person name="McMahon K.D."/>
            <person name="Konstantinidis K.T."/>
            <person name="Eloe-Fadrosh E.A."/>
            <person name="Kyrpides N.C."/>
            <person name="Woyke T."/>
        </authorList>
    </citation>
    <scope>NUCLEOTIDE SEQUENCE</scope>
    <source>
        <strain evidence="2">GVMAG-M-3300021185-45</strain>
    </source>
</reference>
<organism evidence="2">
    <name type="scientific">viral metagenome</name>
    <dbReference type="NCBI Taxonomy" id="1070528"/>
    <lineage>
        <taxon>unclassified sequences</taxon>
        <taxon>metagenomes</taxon>
        <taxon>organismal metagenomes</taxon>
    </lineage>
</organism>
<evidence type="ECO:0000313" key="2">
    <source>
        <dbReference type="EMBL" id="QHT04175.1"/>
    </source>
</evidence>
<protein>
    <submittedName>
        <fullName evidence="2">Uncharacterized protein</fullName>
    </submittedName>
</protein>
<name>A0A6C0CL20_9ZZZZ</name>
<sequence>MFIFTSFHSIILFREKTLYIYYNMNSSLNNLYQQFCDDTKISFYLNILAIILIFVFLLREKKSNIARTIIIIIFGSCLLINIKSSYSLLEWKNISNLFLNPSLAELRNNILLNLVYCVLVFIFIIYLIGGLI</sequence>
<keyword evidence="1" id="KW-1133">Transmembrane helix</keyword>
<keyword evidence="1" id="KW-0472">Membrane</keyword>
<proteinExistence type="predicted"/>
<feature type="transmembrane region" description="Helical" evidence="1">
    <location>
        <begin position="70"/>
        <end position="89"/>
    </location>
</feature>
<dbReference type="AlphaFoldDB" id="A0A6C0CL20"/>
<evidence type="ECO:0000256" key="1">
    <source>
        <dbReference type="SAM" id="Phobius"/>
    </source>
</evidence>
<feature type="transmembrane region" description="Helical" evidence="1">
    <location>
        <begin position="109"/>
        <end position="129"/>
    </location>
</feature>
<accession>A0A6C0CL20</accession>
<dbReference type="EMBL" id="MN739424">
    <property type="protein sequence ID" value="QHT04175.1"/>
    <property type="molecule type" value="Genomic_DNA"/>
</dbReference>
<feature type="transmembrane region" description="Helical" evidence="1">
    <location>
        <begin position="41"/>
        <end position="58"/>
    </location>
</feature>